<dbReference type="GO" id="GO:0016705">
    <property type="term" value="F:oxidoreductase activity, acting on paired donors, with incorporation or reduction of molecular oxygen"/>
    <property type="evidence" value="ECO:0007669"/>
    <property type="project" value="InterPro"/>
</dbReference>
<evidence type="ECO:0000256" key="2">
    <source>
        <dbReference type="ARBA" id="ARBA00022643"/>
    </source>
</evidence>
<dbReference type="Pfam" id="PF00296">
    <property type="entry name" value="Bac_luciferase"/>
    <property type="match status" value="1"/>
</dbReference>
<proteinExistence type="predicted"/>
<keyword evidence="2" id="KW-0288">FMN</keyword>
<dbReference type="Gene3D" id="3.20.20.30">
    <property type="entry name" value="Luciferase-like domain"/>
    <property type="match status" value="1"/>
</dbReference>
<dbReference type="STRING" id="576137.A0A1L7XSB6"/>
<evidence type="ECO:0000256" key="1">
    <source>
        <dbReference type="ARBA" id="ARBA00022630"/>
    </source>
</evidence>
<name>A0A1L7XSB6_9HELO</name>
<protein>
    <recommendedName>
        <fullName evidence="5">Luciferase-like domain-containing protein</fullName>
    </recommendedName>
</protein>
<dbReference type="AlphaFoldDB" id="A0A1L7XSB6"/>
<dbReference type="GO" id="GO:0004497">
    <property type="term" value="F:monooxygenase activity"/>
    <property type="evidence" value="ECO:0007669"/>
    <property type="project" value="UniProtKB-KW"/>
</dbReference>
<evidence type="ECO:0000256" key="4">
    <source>
        <dbReference type="ARBA" id="ARBA00023033"/>
    </source>
</evidence>
<keyword evidence="3" id="KW-0560">Oxidoreductase</keyword>
<dbReference type="OrthoDB" id="5561043at2759"/>
<keyword evidence="7" id="KW-1185">Reference proteome</keyword>
<dbReference type="InterPro" id="IPR036661">
    <property type="entry name" value="Luciferase-like_sf"/>
</dbReference>
<evidence type="ECO:0000313" key="6">
    <source>
        <dbReference type="EMBL" id="CZR67946.1"/>
    </source>
</evidence>
<keyword evidence="1" id="KW-0285">Flavoprotein</keyword>
<dbReference type="PANTHER" id="PTHR30011:SF16">
    <property type="entry name" value="C2H2 FINGER DOMAIN TRANSCRIPTION FACTOR (EUROFUNG)-RELATED"/>
    <property type="match status" value="1"/>
</dbReference>
<organism evidence="6 7">
    <name type="scientific">Phialocephala subalpina</name>
    <dbReference type="NCBI Taxonomy" id="576137"/>
    <lineage>
        <taxon>Eukaryota</taxon>
        <taxon>Fungi</taxon>
        <taxon>Dikarya</taxon>
        <taxon>Ascomycota</taxon>
        <taxon>Pezizomycotina</taxon>
        <taxon>Leotiomycetes</taxon>
        <taxon>Helotiales</taxon>
        <taxon>Mollisiaceae</taxon>
        <taxon>Phialocephala</taxon>
        <taxon>Phialocephala fortinii species complex</taxon>
    </lineage>
</organism>
<keyword evidence="4" id="KW-0503">Monooxygenase</keyword>
<evidence type="ECO:0000313" key="7">
    <source>
        <dbReference type="Proteomes" id="UP000184330"/>
    </source>
</evidence>
<dbReference type="SUPFAM" id="SSF51679">
    <property type="entry name" value="Bacterial luciferase-like"/>
    <property type="match status" value="1"/>
</dbReference>
<evidence type="ECO:0000256" key="3">
    <source>
        <dbReference type="ARBA" id="ARBA00023002"/>
    </source>
</evidence>
<dbReference type="Proteomes" id="UP000184330">
    <property type="component" value="Unassembled WGS sequence"/>
</dbReference>
<dbReference type="PANTHER" id="PTHR30011">
    <property type="entry name" value="ALKANESULFONATE MONOOXYGENASE-RELATED"/>
    <property type="match status" value="1"/>
</dbReference>
<feature type="domain" description="Luciferase-like" evidence="5">
    <location>
        <begin position="16"/>
        <end position="152"/>
    </location>
</feature>
<dbReference type="InterPro" id="IPR011251">
    <property type="entry name" value="Luciferase-like_dom"/>
</dbReference>
<dbReference type="InterPro" id="IPR051260">
    <property type="entry name" value="Diverse_substr_monoxygenases"/>
</dbReference>
<gene>
    <name evidence="6" type="ORF">PAC_17845</name>
</gene>
<evidence type="ECO:0000259" key="5">
    <source>
        <dbReference type="Pfam" id="PF00296"/>
    </source>
</evidence>
<accession>A0A1L7XSB6</accession>
<reference evidence="6 7" key="1">
    <citation type="submission" date="2016-03" db="EMBL/GenBank/DDBJ databases">
        <authorList>
            <person name="Ploux O."/>
        </authorList>
    </citation>
    <scope>NUCLEOTIDE SEQUENCE [LARGE SCALE GENOMIC DNA]</scope>
    <source>
        <strain evidence="6 7">UAMH 11012</strain>
    </source>
</reference>
<dbReference type="EMBL" id="FJOG01000049">
    <property type="protein sequence ID" value="CZR67946.1"/>
    <property type="molecule type" value="Genomic_DNA"/>
</dbReference>
<sequence>MFDPVKGAYDPEKIHRIKFNGKHHKTNAFGATHPLPQRTPILFQAGASSAGNDFAAKHAEAVFVSGQQTSSTLALVKELRAAAAAYGRDPSRVKVFPQITPILGRAMEEAQAKYEKYLACVDYRGGMAKLGSYLNVDLGKYPLDEPFVLKKDTSGGQGIYAMMNSVKAHEAEVITPRVLAQKMAFNGNTEMVADVFEDWVNNADIDGFNVAYVSNPESYEDLVELLVPVLQKRGLMWGEYTVPGETYRGNILRIPGQTAIPEGHRSRQFTFNDLKGNLDENRAIVISC</sequence>